<name>A0A8S5L5S2_9VIRU</name>
<sequence>MNVDANPLSFNEIKRLARDLQIPDFKVLELEQYKHLVKNFKEPENCIIFLPYDENPNRGHYVSCFRQSDGSLNYQDSFATYGYGKHLGESFDHFPLRDVKNRTFHTNKVKYQSVFANNCGYLALLHLYTHDKVDPKIKYTI</sequence>
<proteinExistence type="predicted"/>
<reference evidence="1" key="1">
    <citation type="journal article" date="2021" name="Proc. Natl. Acad. Sci. U.S.A.">
        <title>A Catalog of Tens of Thousands of Viruses from Human Metagenomes Reveals Hidden Associations with Chronic Diseases.</title>
        <authorList>
            <person name="Tisza M.J."/>
            <person name="Buck C.B."/>
        </authorList>
    </citation>
    <scope>NUCLEOTIDE SEQUENCE</scope>
    <source>
        <strain evidence="1">CtWXX4</strain>
    </source>
</reference>
<dbReference type="GO" id="GO:0006508">
    <property type="term" value="P:proteolysis"/>
    <property type="evidence" value="ECO:0007669"/>
    <property type="project" value="UniProtKB-KW"/>
</dbReference>
<dbReference type="GO" id="GO:0008233">
    <property type="term" value="F:peptidase activity"/>
    <property type="evidence" value="ECO:0007669"/>
    <property type="project" value="UniProtKB-KW"/>
</dbReference>
<keyword evidence="1" id="KW-0645">Protease</keyword>
<dbReference type="EMBL" id="BK059146">
    <property type="protein sequence ID" value="DAD57292.1"/>
    <property type="molecule type" value="Genomic_DNA"/>
</dbReference>
<keyword evidence="1" id="KW-0378">Hydrolase</keyword>
<protein>
    <submittedName>
        <fullName evidence="1">Protease</fullName>
    </submittedName>
</protein>
<accession>A0A8S5L5S2</accession>
<organism evidence="1">
    <name type="scientific">MELD virus sp</name>
    <dbReference type="NCBI Taxonomy" id="2834287"/>
    <lineage>
        <taxon>Viruses</taxon>
    </lineage>
</organism>
<evidence type="ECO:0000313" key="1">
    <source>
        <dbReference type="EMBL" id="DAD57292.1"/>
    </source>
</evidence>